<keyword evidence="1" id="KW-0472">Membrane</keyword>
<keyword evidence="1" id="KW-1133">Transmembrane helix</keyword>
<keyword evidence="1" id="KW-0812">Transmembrane</keyword>
<name>A0A2S8GF37_9BACT</name>
<dbReference type="Proteomes" id="UP000237819">
    <property type="component" value="Unassembled WGS sequence"/>
</dbReference>
<dbReference type="AlphaFoldDB" id="A0A2S8GF37"/>
<accession>A0A2S8GF37</accession>
<evidence type="ECO:0000313" key="2">
    <source>
        <dbReference type="EMBL" id="PQO43076.1"/>
    </source>
</evidence>
<evidence type="ECO:0000256" key="1">
    <source>
        <dbReference type="SAM" id="Phobius"/>
    </source>
</evidence>
<organism evidence="2 3">
    <name type="scientific">Blastopirellula marina</name>
    <dbReference type="NCBI Taxonomy" id="124"/>
    <lineage>
        <taxon>Bacteria</taxon>
        <taxon>Pseudomonadati</taxon>
        <taxon>Planctomycetota</taxon>
        <taxon>Planctomycetia</taxon>
        <taxon>Pirellulales</taxon>
        <taxon>Pirellulaceae</taxon>
        <taxon>Blastopirellula</taxon>
    </lineage>
</organism>
<dbReference type="PANTHER" id="PTHR37826:SF3">
    <property type="entry name" value="J DOMAIN-CONTAINING PROTEIN"/>
    <property type="match status" value="1"/>
</dbReference>
<proteinExistence type="predicted"/>
<comment type="caution">
    <text evidence="2">The sequence shown here is derived from an EMBL/GenBank/DDBJ whole genome shotgun (WGS) entry which is preliminary data.</text>
</comment>
<reference evidence="2 3" key="1">
    <citation type="submission" date="2018-02" db="EMBL/GenBank/DDBJ databases">
        <title>Comparative genomes isolates from brazilian mangrove.</title>
        <authorList>
            <person name="Araujo J.E."/>
            <person name="Taketani R.G."/>
            <person name="Silva M.C.P."/>
            <person name="Loureco M.V."/>
            <person name="Andreote F.D."/>
        </authorList>
    </citation>
    <scope>NUCLEOTIDE SEQUENCE [LARGE SCALE GENOMIC DNA]</scope>
    <source>
        <strain evidence="2 3">Nap-Phe MGV</strain>
    </source>
</reference>
<sequence>MSSAETISHEDLVQPIVDDVVDAEVVPPSGKPCPNCGCPVEPQDKFCPACGAPSEVIEPIKPQGSGDDQHKLFQCNSCGAKINLSVDQRAFVCPFCDSNYVVEYSPDAVDRQRPEFVIGFSVTPEQAEEKFRAWIKDNKWFRPGDLKLAKVAEKMRGVYLPFWGFTMLAESRWTASIGEYWYRTETYTTMENGKMVTKTRQVTETEWWPLSGEHHRYYSGYLVSASKGLQQTDADRIKPFNLPALKRYEPFYLAGWSAEEYSIEKDDAVQICRQEFYRREQANIASFLPGNTHRNLEVETRFSRQSSDLCLLPIYLLSYRYKDKLYRFLVNGQTGKIAGDKPLSWQRIGAAIGAGVGLVILVAILILILNMMR</sequence>
<dbReference type="RefSeq" id="WP_105338288.1">
    <property type="nucleotide sequence ID" value="NZ_PUHZ01000024.1"/>
</dbReference>
<evidence type="ECO:0000313" key="3">
    <source>
        <dbReference type="Proteomes" id="UP000237819"/>
    </source>
</evidence>
<gene>
    <name evidence="2" type="ORF">C5Y93_25535</name>
</gene>
<dbReference type="OrthoDB" id="3182597at2"/>
<dbReference type="PANTHER" id="PTHR37826">
    <property type="entry name" value="FLOTILLIN BAND_7_5 DOMAIN PROTEIN"/>
    <property type="match status" value="1"/>
</dbReference>
<dbReference type="EMBL" id="PUHZ01000024">
    <property type="protein sequence ID" value="PQO43076.1"/>
    <property type="molecule type" value="Genomic_DNA"/>
</dbReference>
<feature type="transmembrane region" description="Helical" evidence="1">
    <location>
        <begin position="348"/>
        <end position="369"/>
    </location>
</feature>
<protein>
    <submittedName>
        <fullName evidence="2">Zinc ribbon domain-containing protein</fullName>
    </submittedName>
</protein>